<dbReference type="PANTHER" id="PTHR24329:SF543">
    <property type="entry name" value="FI01017P-RELATED"/>
    <property type="match status" value="1"/>
</dbReference>
<dbReference type="GO" id="GO:0005634">
    <property type="term" value="C:nucleus"/>
    <property type="evidence" value="ECO:0007669"/>
    <property type="project" value="UniProtKB-SubCell"/>
</dbReference>
<dbReference type="InterPro" id="IPR001356">
    <property type="entry name" value="HD"/>
</dbReference>
<keyword evidence="2 3" id="KW-0371">Homeobox</keyword>
<evidence type="ECO:0000259" key="4">
    <source>
        <dbReference type="PROSITE" id="PS50071"/>
    </source>
</evidence>
<protein>
    <submittedName>
        <fullName evidence="5">ALX homeobox protein 1-like</fullName>
    </submittedName>
</protein>
<organism evidence="5 6">
    <name type="scientific">Planoprotostelium fungivorum</name>
    <dbReference type="NCBI Taxonomy" id="1890364"/>
    <lineage>
        <taxon>Eukaryota</taxon>
        <taxon>Amoebozoa</taxon>
        <taxon>Evosea</taxon>
        <taxon>Variosea</taxon>
        <taxon>Cavosteliida</taxon>
        <taxon>Cavosteliaceae</taxon>
        <taxon>Planoprotostelium</taxon>
    </lineage>
</organism>
<proteinExistence type="predicted"/>
<dbReference type="EMBL" id="MDYQ01000066">
    <property type="protein sequence ID" value="PRP84291.1"/>
    <property type="molecule type" value="Genomic_DNA"/>
</dbReference>
<feature type="domain" description="Homeobox" evidence="4">
    <location>
        <begin position="52"/>
        <end position="112"/>
    </location>
</feature>
<keyword evidence="2 3" id="KW-0238">DNA-binding</keyword>
<dbReference type="PANTHER" id="PTHR24329">
    <property type="entry name" value="HOMEOBOX PROTEIN ARISTALESS"/>
    <property type="match status" value="1"/>
</dbReference>
<dbReference type="Gene3D" id="1.10.10.60">
    <property type="entry name" value="Homeodomain-like"/>
    <property type="match status" value="1"/>
</dbReference>
<evidence type="ECO:0000256" key="3">
    <source>
        <dbReference type="RuleBase" id="RU000682"/>
    </source>
</evidence>
<reference evidence="5 6" key="1">
    <citation type="journal article" date="2018" name="Genome Biol. Evol.">
        <title>Multiple Roots of Fruiting Body Formation in Amoebozoa.</title>
        <authorList>
            <person name="Hillmann F."/>
            <person name="Forbes G."/>
            <person name="Novohradska S."/>
            <person name="Ferling I."/>
            <person name="Riege K."/>
            <person name="Groth M."/>
            <person name="Westermann M."/>
            <person name="Marz M."/>
            <person name="Spaller T."/>
            <person name="Winckler T."/>
            <person name="Schaap P."/>
            <person name="Glockner G."/>
        </authorList>
    </citation>
    <scope>NUCLEOTIDE SEQUENCE [LARGE SCALE GENOMIC DNA]</scope>
    <source>
        <strain evidence="5 6">Jena</strain>
    </source>
</reference>
<dbReference type="InterPro" id="IPR050649">
    <property type="entry name" value="Paired_Homeobox_TFs"/>
</dbReference>
<dbReference type="Proteomes" id="UP000241769">
    <property type="component" value="Unassembled WGS sequence"/>
</dbReference>
<accession>A0A2P6NK10</accession>
<evidence type="ECO:0000256" key="2">
    <source>
        <dbReference type="PROSITE-ProRule" id="PRU00108"/>
    </source>
</evidence>
<evidence type="ECO:0000313" key="6">
    <source>
        <dbReference type="Proteomes" id="UP000241769"/>
    </source>
</evidence>
<dbReference type="Pfam" id="PF00046">
    <property type="entry name" value="Homeodomain"/>
    <property type="match status" value="1"/>
</dbReference>
<name>A0A2P6NK10_9EUKA</name>
<keyword evidence="6" id="KW-1185">Reference proteome</keyword>
<keyword evidence="2 3" id="KW-0539">Nucleus</keyword>
<evidence type="ECO:0000313" key="5">
    <source>
        <dbReference type="EMBL" id="PRP84291.1"/>
    </source>
</evidence>
<dbReference type="PROSITE" id="PS50071">
    <property type="entry name" value="HOMEOBOX_2"/>
    <property type="match status" value="1"/>
</dbReference>
<dbReference type="AlphaFoldDB" id="A0A2P6NK10"/>
<feature type="DNA-binding region" description="Homeobox" evidence="2">
    <location>
        <begin position="54"/>
        <end position="113"/>
    </location>
</feature>
<dbReference type="InParanoid" id="A0A2P6NK10"/>
<dbReference type="SUPFAM" id="SSF46689">
    <property type="entry name" value="Homeodomain-like"/>
    <property type="match status" value="1"/>
</dbReference>
<dbReference type="CDD" id="cd00086">
    <property type="entry name" value="homeodomain"/>
    <property type="match status" value="1"/>
</dbReference>
<comment type="subcellular location">
    <subcellularLocation>
        <location evidence="1 2 3">Nucleus</location>
    </subcellularLocation>
</comment>
<evidence type="ECO:0000256" key="1">
    <source>
        <dbReference type="ARBA" id="ARBA00004123"/>
    </source>
</evidence>
<dbReference type="SMART" id="SM00389">
    <property type="entry name" value="HOX"/>
    <property type="match status" value="1"/>
</dbReference>
<gene>
    <name evidence="5" type="ORF">PROFUN_08311</name>
</gene>
<sequence>MNLSLLISPHHREVTLTNRKRVFYYNPHEDDAKKRRMDMEGDRLSHRTSEPLIHRNVRRNFSTTEKEELSCIFLASPYPSIEERVQLAKKFYTTERRVQVWFQNQRARTRKSVEEDVSSVYKVGEVKGEQCHTSTFDVSVLLETLSTNAYPHLRGEHFDQSQQFGKLSRIHAVPVKIVEGNEALFVMQLTSPVQGVTQRTIPTAEKLDHLFQRASDQIQSWLPER</sequence>
<dbReference type="GO" id="GO:0000977">
    <property type="term" value="F:RNA polymerase II transcription regulatory region sequence-specific DNA binding"/>
    <property type="evidence" value="ECO:0007669"/>
    <property type="project" value="TreeGrafter"/>
</dbReference>
<comment type="caution">
    <text evidence="5">The sequence shown here is derived from an EMBL/GenBank/DDBJ whole genome shotgun (WGS) entry which is preliminary data.</text>
</comment>
<dbReference type="OrthoDB" id="20971at2759"/>
<dbReference type="STRING" id="1890364.A0A2P6NK10"/>
<dbReference type="GO" id="GO:0000981">
    <property type="term" value="F:DNA-binding transcription factor activity, RNA polymerase II-specific"/>
    <property type="evidence" value="ECO:0007669"/>
    <property type="project" value="TreeGrafter"/>
</dbReference>
<dbReference type="InterPro" id="IPR009057">
    <property type="entry name" value="Homeodomain-like_sf"/>
</dbReference>